<keyword evidence="2" id="KW-1185">Reference proteome</keyword>
<sequence length="84" mass="9369">MTFLGGPRGCIGCYLGLMELKVTIAVILCQFKLVERDGPGDGSDFERLAFLVITRPRVKGDGGGALMPLRISYIKYHRLFKYTK</sequence>
<dbReference type="EMBL" id="MU167260">
    <property type="protein sequence ID" value="KAG0146482.1"/>
    <property type="molecule type" value="Genomic_DNA"/>
</dbReference>
<reference evidence="1" key="1">
    <citation type="submission" date="2013-11" db="EMBL/GenBank/DDBJ databases">
        <title>Genome sequence of the fusiform rust pathogen reveals effectors for host alternation and coevolution with pine.</title>
        <authorList>
            <consortium name="DOE Joint Genome Institute"/>
            <person name="Smith K."/>
            <person name="Pendleton A."/>
            <person name="Kubisiak T."/>
            <person name="Anderson C."/>
            <person name="Salamov A."/>
            <person name="Aerts A."/>
            <person name="Riley R."/>
            <person name="Clum A."/>
            <person name="Lindquist E."/>
            <person name="Ence D."/>
            <person name="Campbell M."/>
            <person name="Kronenberg Z."/>
            <person name="Feau N."/>
            <person name="Dhillon B."/>
            <person name="Hamelin R."/>
            <person name="Burleigh J."/>
            <person name="Smith J."/>
            <person name="Yandell M."/>
            <person name="Nelson C."/>
            <person name="Grigoriev I."/>
            <person name="Davis J."/>
        </authorList>
    </citation>
    <scope>NUCLEOTIDE SEQUENCE</scope>
    <source>
        <strain evidence="1">G11</strain>
    </source>
</reference>
<dbReference type="InterPro" id="IPR001128">
    <property type="entry name" value="Cyt_P450"/>
</dbReference>
<evidence type="ECO:0008006" key="3">
    <source>
        <dbReference type="Google" id="ProtNLM"/>
    </source>
</evidence>
<gene>
    <name evidence="1" type="ORF">CROQUDRAFT_657285</name>
</gene>
<organism evidence="1 2">
    <name type="scientific">Cronartium quercuum f. sp. fusiforme G11</name>
    <dbReference type="NCBI Taxonomy" id="708437"/>
    <lineage>
        <taxon>Eukaryota</taxon>
        <taxon>Fungi</taxon>
        <taxon>Dikarya</taxon>
        <taxon>Basidiomycota</taxon>
        <taxon>Pucciniomycotina</taxon>
        <taxon>Pucciniomycetes</taxon>
        <taxon>Pucciniales</taxon>
        <taxon>Coleosporiaceae</taxon>
        <taxon>Cronartium</taxon>
    </lineage>
</organism>
<dbReference type="AlphaFoldDB" id="A0A9P6TBP5"/>
<proteinExistence type="predicted"/>
<dbReference type="GO" id="GO:0005506">
    <property type="term" value="F:iron ion binding"/>
    <property type="evidence" value="ECO:0007669"/>
    <property type="project" value="InterPro"/>
</dbReference>
<protein>
    <recommendedName>
        <fullName evidence="3">Cytochrome P450</fullName>
    </recommendedName>
</protein>
<dbReference type="Gene3D" id="1.10.630.10">
    <property type="entry name" value="Cytochrome P450"/>
    <property type="match status" value="1"/>
</dbReference>
<dbReference type="Proteomes" id="UP000886653">
    <property type="component" value="Unassembled WGS sequence"/>
</dbReference>
<dbReference type="GO" id="GO:0004497">
    <property type="term" value="F:monooxygenase activity"/>
    <property type="evidence" value="ECO:0007669"/>
    <property type="project" value="InterPro"/>
</dbReference>
<name>A0A9P6TBP5_9BASI</name>
<evidence type="ECO:0000313" key="1">
    <source>
        <dbReference type="EMBL" id="KAG0146482.1"/>
    </source>
</evidence>
<dbReference type="GO" id="GO:0016705">
    <property type="term" value="F:oxidoreductase activity, acting on paired donors, with incorporation or reduction of molecular oxygen"/>
    <property type="evidence" value="ECO:0007669"/>
    <property type="project" value="InterPro"/>
</dbReference>
<dbReference type="InterPro" id="IPR036396">
    <property type="entry name" value="Cyt_P450_sf"/>
</dbReference>
<dbReference type="Pfam" id="PF00067">
    <property type="entry name" value="p450"/>
    <property type="match status" value="1"/>
</dbReference>
<dbReference type="SUPFAM" id="SSF48264">
    <property type="entry name" value="Cytochrome P450"/>
    <property type="match status" value="1"/>
</dbReference>
<dbReference type="OrthoDB" id="1470350at2759"/>
<accession>A0A9P6TBP5</accession>
<dbReference type="GO" id="GO:0020037">
    <property type="term" value="F:heme binding"/>
    <property type="evidence" value="ECO:0007669"/>
    <property type="project" value="InterPro"/>
</dbReference>
<comment type="caution">
    <text evidence="1">The sequence shown here is derived from an EMBL/GenBank/DDBJ whole genome shotgun (WGS) entry which is preliminary data.</text>
</comment>
<evidence type="ECO:0000313" key="2">
    <source>
        <dbReference type="Proteomes" id="UP000886653"/>
    </source>
</evidence>